<evidence type="ECO:0000256" key="1">
    <source>
        <dbReference type="ARBA" id="ARBA00006484"/>
    </source>
</evidence>
<keyword evidence="2" id="KW-0521">NADP</keyword>
<dbReference type="PRINTS" id="PR00081">
    <property type="entry name" value="GDHRDH"/>
</dbReference>
<dbReference type="OrthoDB" id="37659at2759"/>
<dbReference type="Gene3D" id="3.40.50.720">
    <property type="entry name" value="NAD(P)-binding Rossmann-like Domain"/>
    <property type="match status" value="2"/>
</dbReference>
<dbReference type="InterPro" id="IPR002347">
    <property type="entry name" value="SDR_fam"/>
</dbReference>
<evidence type="ECO:0000256" key="2">
    <source>
        <dbReference type="ARBA" id="ARBA00022857"/>
    </source>
</evidence>
<dbReference type="InterPro" id="IPR036291">
    <property type="entry name" value="NAD(P)-bd_dom_sf"/>
</dbReference>
<evidence type="ECO:0000313" key="5">
    <source>
        <dbReference type="Proteomes" id="UP000801428"/>
    </source>
</evidence>
<organism evidence="4 5">
    <name type="scientific">Curvularia kusanoi</name>
    <name type="common">Cochliobolus kusanoi</name>
    <dbReference type="NCBI Taxonomy" id="90978"/>
    <lineage>
        <taxon>Eukaryota</taxon>
        <taxon>Fungi</taxon>
        <taxon>Dikarya</taxon>
        <taxon>Ascomycota</taxon>
        <taxon>Pezizomycotina</taxon>
        <taxon>Dothideomycetes</taxon>
        <taxon>Pleosporomycetidae</taxon>
        <taxon>Pleosporales</taxon>
        <taxon>Pleosporineae</taxon>
        <taxon>Pleosporaceae</taxon>
        <taxon>Curvularia</taxon>
    </lineage>
</organism>
<comment type="caution">
    <text evidence="4">The sequence shown here is derived from an EMBL/GenBank/DDBJ whole genome shotgun (WGS) entry which is preliminary data.</text>
</comment>
<proteinExistence type="inferred from homology"/>
<dbReference type="PANTHER" id="PTHR43618:SF13">
    <property type="entry name" value="CHAIN DEHYDROGENASE, PUTATIVE (AFU_ORTHOLOGUE AFUA_1G17650)-RELATED"/>
    <property type="match status" value="1"/>
</dbReference>
<reference evidence="4" key="1">
    <citation type="submission" date="2019-04" db="EMBL/GenBank/DDBJ databases">
        <title>Sequencing of skin fungus with MAO and IRED activity.</title>
        <authorList>
            <person name="Marsaioli A.J."/>
            <person name="Bonatto J.M.C."/>
            <person name="Reis Junior O."/>
        </authorList>
    </citation>
    <scope>NUCLEOTIDE SEQUENCE</scope>
    <source>
        <strain evidence="4">30M1</strain>
    </source>
</reference>
<evidence type="ECO:0000256" key="3">
    <source>
        <dbReference type="ARBA" id="ARBA00023002"/>
    </source>
</evidence>
<dbReference type="SUPFAM" id="SSF51735">
    <property type="entry name" value="NAD(P)-binding Rossmann-fold domains"/>
    <property type="match status" value="1"/>
</dbReference>
<dbReference type="PANTHER" id="PTHR43618">
    <property type="entry name" value="7-ALPHA-HYDROXYSTEROID DEHYDROGENASE"/>
    <property type="match status" value="1"/>
</dbReference>
<sequence>MSRVALITAGSNGVGAAIAKTLALEANMSVVINFHSNSERAEALVRHLDETAAGNNIGGMSSKPRFAAIQADMGKQEEISRLVDETVALMGSLDVVVSNAGWTRITNFANLEEADEESWNRCFNMNVKSHFFLFKRCKQYLDESCGAFIATASVAGVLPSGSSLDWGLQFSEDKLSAVREKNALKRFATAEDVAQQVKCLASSQSMTGTNIVIDAGFSL</sequence>
<accession>A0A9P4TPB0</accession>
<keyword evidence="5" id="KW-1185">Reference proteome</keyword>
<dbReference type="Pfam" id="PF00106">
    <property type="entry name" value="adh_short"/>
    <property type="match status" value="1"/>
</dbReference>
<keyword evidence="3" id="KW-0560">Oxidoreductase</keyword>
<evidence type="ECO:0000313" key="4">
    <source>
        <dbReference type="EMBL" id="KAF3010079.1"/>
    </source>
</evidence>
<dbReference type="EMBL" id="SWKU01000002">
    <property type="protein sequence ID" value="KAF3010079.1"/>
    <property type="molecule type" value="Genomic_DNA"/>
</dbReference>
<comment type="similarity">
    <text evidence="1">Belongs to the short-chain dehydrogenases/reductases (SDR) family.</text>
</comment>
<name>A0A9P4TPB0_CURKU</name>
<dbReference type="AlphaFoldDB" id="A0A9P4TPB0"/>
<dbReference type="InterPro" id="IPR052178">
    <property type="entry name" value="Sec_Metab_Biosynth_SDR"/>
</dbReference>
<gene>
    <name evidence="4" type="ORF">E8E13_011598</name>
</gene>
<dbReference type="Proteomes" id="UP000801428">
    <property type="component" value="Unassembled WGS sequence"/>
</dbReference>
<dbReference type="GO" id="GO:0016491">
    <property type="term" value="F:oxidoreductase activity"/>
    <property type="evidence" value="ECO:0007669"/>
    <property type="project" value="UniProtKB-KW"/>
</dbReference>
<protein>
    <submittedName>
        <fullName evidence="4">Uncharacterized protein</fullName>
    </submittedName>
</protein>